<dbReference type="InterPro" id="IPR051600">
    <property type="entry name" value="Beta-PGM-like"/>
</dbReference>
<dbReference type="Pfam" id="PF00702">
    <property type="entry name" value="Hydrolase"/>
    <property type="match status" value="1"/>
</dbReference>
<evidence type="ECO:0000256" key="7">
    <source>
        <dbReference type="ARBA" id="ARBA00023277"/>
    </source>
</evidence>
<dbReference type="NCBIfam" id="TIGR01509">
    <property type="entry name" value="HAD-SF-IA-v3"/>
    <property type="match status" value="1"/>
</dbReference>
<keyword evidence="5" id="KW-0460">Magnesium</keyword>
<dbReference type="GO" id="GO:0008801">
    <property type="term" value="F:beta-phosphoglucomutase activity"/>
    <property type="evidence" value="ECO:0007669"/>
    <property type="project" value="UniProtKB-EC"/>
</dbReference>
<evidence type="ECO:0000256" key="4">
    <source>
        <dbReference type="ARBA" id="ARBA00022723"/>
    </source>
</evidence>
<keyword evidence="11" id="KW-0378">Hydrolase</keyword>
<comment type="catalytic activity">
    <reaction evidence="8">
        <text>beta-D-glucose 1-phosphate = beta-D-glucose 6-phosphate</text>
        <dbReference type="Rhea" id="RHEA:20113"/>
        <dbReference type="ChEBI" id="CHEBI:57684"/>
        <dbReference type="ChEBI" id="CHEBI:58247"/>
        <dbReference type="EC" id="5.4.2.6"/>
    </reaction>
</comment>
<dbReference type="EC" id="5.4.2.6" evidence="9"/>
<keyword evidence="7" id="KW-0119">Carbohydrate metabolism</keyword>
<comment type="similarity">
    <text evidence="2">Belongs to the HAD-like hydrolase superfamily. CbbY/CbbZ/Gph/YieH family.</text>
</comment>
<dbReference type="Gene3D" id="1.10.150.240">
    <property type="entry name" value="Putative phosphatase, domain 2"/>
    <property type="match status" value="1"/>
</dbReference>
<evidence type="ECO:0000313" key="12">
    <source>
        <dbReference type="Proteomes" id="UP000267164"/>
    </source>
</evidence>
<dbReference type="SFLD" id="SFLDG01129">
    <property type="entry name" value="C1.5:_HAD__Beta-PGM__Phosphata"/>
    <property type="match status" value="1"/>
</dbReference>
<gene>
    <name evidence="11" type="ORF">D7D52_20645</name>
</gene>
<dbReference type="Gene3D" id="3.40.50.1000">
    <property type="entry name" value="HAD superfamily/HAD-like"/>
    <property type="match status" value="1"/>
</dbReference>
<dbReference type="InterPro" id="IPR023198">
    <property type="entry name" value="PGP-like_dom2"/>
</dbReference>
<dbReference type="GO" id="GO:0046872">
    <property type="term" value="F:metal ion binding"/>
    <property type="evidence" value="ECO:0007669"/>
    <property type="project" value="UniProtKB-KW"/>
</dbReference>
<comment type="cofactor">
    <cofactor evidence="1">
        <name>Mg(2+)</name>
        <dbReference type="ChEBI" id="CHEBI:18420"/>
    </cofactor>
</comment>
<evidence type="ECO:0000256" key="8">
    <source>
        <dbReference type="ARBA" id="ARBA00044926"/>
    </source>
</evidence>
<name>A0A386ZDA8_9NOCA</name>
<protein>
    <recommendedName>
        <fullName evidence="10">Beta-phosphoglucomutase</fullName>
        <ecNumber evidence="9">5.4.2.6</ecNumber>
    </recommendedName>
</protein>
<organism evidence="11 12">
    <name type="scientific">Nocardia yunnanensis</name>
    <dbReference type="NCBI Taxonomy" id="2382165"/>
    <lineage>
        <taxon>Bacteria</taxon>
        <taxon>Bacillati</taxon>
        <taxon>Actinomycetota</taxon>
        <taxon>Actinomycetes</taxon>
        <taxon>Mycobacteriales</taxon>
        <taxon>Nocardiaceae</taxon>
        <taxon>Nocardia</taxon>
    </lineage>
</organism>
<dbReference type="AlphaFoldDB" id="A0A386ZDA8"/>
<dbReference type="NCBIfam" id="TIGR02009">
    <property type="entry name" value="PGMB-YQAB-SF"/>
    <property type="match status" value="1"/>
</dbReference>
<evidence type="ECO:0000256" key="6">
    <source>
        <dbReference type="ARBA" id="ARBA00023235"/>
    </source>
</evidence>
<evidence type="ECO:0000256" key="10">
    <source>
        <dbReference type="ARBA" id="ARBA00044991"/>
    </source>
</evidence>
<dbReference type="SUPFAM" id="SSF56784">
    <property type="entry name" value="HAD-like"/>
    <property type="match status" value="1"/>
</dbReference>
<dbReference type="EMBL" id="CP032568">
    <property type="protein sequence ID" value="AYF75852.1"/>
    <property type="molecule type" value="Genomic_DNA"/>
</dbReference>
<dbReference type="InterPro" id="IPR006439">
    <property type="entry name" value="HAD-SF_hydro_IA"/>
</dbReference>
<evidence type="ECO:0000256" key="3">
    <source>
        <dbReference type="ARBA" id="ARBA00022553"/>
    </source>
</evidence>
<accession>A0A386ZDA8</accession>
<dbReference type="Proteomes" id="UP000267164">
    <property type="component" value="Chromosome"/>
</dbReference>
<evidence type="ECO:0000256" key="9">
    <source>
        <dbReference type="ARBA" id="ARBA00044968"/>
    </source>
</evidence>
<dbReference type="InterPro" id="IPR023214">
    <property type="entry name" value="HAD_sf"/>
</dbReference>
<reference evidence="11 12" key="1">
    <citation type="submission" date="2018-09" db="EMBL/GenBank/DDBJ databases">
        <title>Nocardia yunnanensis sp. nov., an actinomycete isolated from a soil sample.</title>
        <authorList>
            <person name="Zhang J."/>
        </authorList>
    </citation>
    <scope>NUCLEOTIDE SEQUENCE [LARGE SCALE GENOMIC DNA]</scope>
    <source>
        <strain evidence="11 12">CFHS0054</strain>
    </source>
</reference>
<dbReference type="GO" id="GO:0016787">
    <property type="term" value="F:hydrolase activity"/>
    <property type="evidence" value="ECO:0007669"/>
    <property type="project" value="UniProtKB-KW"/>
</dbReference>
<keyword evidence="6" id="KW-0413">Isomerase</keyword>
<keyword evidence="3" id="KW-0597">Phosphoprotein</keyword>
<proteinExistence type="inferred from homology"/>
<dbReference type="InterPro" id="IPR010976">
    <property type="entry name" value="B-phosphoglucomutase_hydrolase"/>
</dbReference>
<evidence type="ECO:0000256" key="5">
    <source>
        <dbReference type="ARBA" id="ARBA00022842"/>
    </source>
</evidence>
<evidence type="ECO:0000313" key="11">
    <source>
        <dbReference type="EMBL" id="AYF75852.1"/>
    </source>
</evidence>
<dbReference type="PANTHER" id="PTHR46193">
    <property type="entry name" value="6-PHOSPHOGLUCONATE PHOSPHATASE"/>
    <property type="match status" value="1"/>
</dbReference>
<dbReference type="KEGG" id="nyu:D7D52_20645"/>
<dbReference type="RefSeq" id="WP_120738769.1">
    <property type="nucleotide sequence ID" value="NZ_CP032568.1"/>
</dbReference>
<keyword evidence="12" id="KW-1185">Reference proteome</keyword>
<dbReference type="InterPro" id="IPR036412">
    <property type="entry name" value="HAD-like_sf"/>
</dbReference>
<dbReference type="OrthoDB" id="9797743at2"/>
<sequence>MTHPETRLGLPEGISAALFDLDGVLTSTAELHERAWKQVFDEFLEQRGGPQSQPFTAHDYDAYVDGLPRLDGVRSFLKSRHITLPEEGDGWTVHGIGDRKDAVLHELIEHSGVHVYPGSQDYLAAVRAAGLRTGVVSSSANAAAVLAAARLSDYAEVRVDGKNFAEEGLRGKPAPDGFLAAAARLQVRPPHTAVFEDAVAGVAAGHAGGFGFVVGIDRVRDGRQAAALRDAGADRVVTDLSELTRS</sequence>
<evidence type="ECO:0000256" key="1">
    <source>
        <dbReference type="ARBA" id="ARBA00001946"/>
    </source>
</evidence>
<dbReference type="SFLD" id="SFLDS00003">
    <property type="entry name" value="Haloacid_Dehalogenase"/>
    <property type="match status" value="1"/>
</dbReference>
<evidence type="ECO:0000256" key="2">
    <source>
        <dbReference type="ARBA" id="ARBA00006171"/>
    </source>
</evidence>
<dbReference type="PANTHER" id="PTHR46193:SF18">
    <property type="entry name" value="HEXITOL PHOSPHATASE B"/>
    <property type="match status" value="1"/>
</dbReference>
<keyword evidence="4" id="KW-0479">Metal-binding</keyword>